<keyword evidence="1" id="KW-0472">Membrane</keyword>
<organism evidence="2 3">
    <name type="scientific">Folsomia candida</name>
    <name type="common">Springtail</name>
    <dbReference type="NCBI Taxonomy" id="158441"/>
    <lineage>
        <taxon>Eukaryota</taxon>
        <taxon>Metazoa</taxon>
        <taxon>Ecdysozoa</taxon>
        <taxon>Arthropoda</taxon>
        <taxon>Hexapoda</taxon>
        <taxon>Collembola</taxon>
        <taxon>Entomobryomorpha</taxon>
        <taxon>Isotomoidea</taxon>
        <taxon>Isotomidae</taxon>
        <taxon>Proisotominae</taxon>
        <taxon>Folsomia</taxon>
    </lineage>
</organism>
<keyword evidence="3" id="KW-1185">Reference proteome</keyword>
<name>A0A226F8G4_FOLCA</name>
<evidence type="ECO:0000313" key="2">
    <source>
        <dbReference type="EMBL" id="OXA65146.1"/>
    </source>
</evidence>
<dbReference type="AlphaFoldDB" id="A0A226F8G4"/>
<proteinExistence type="predicted"/>
<keyword evidence="1" id="KW-1133">Transmembrane helix</keyword>
<evidence type="ECO:0000313" key="3">
    <source>
        <dbReference type="Proteomes" id="UP000198287"/>
    </source>
</evidence>
<feature type="transmembrane region" description="Helical" evidence="1">
    <location>
        <begin position="83"/>
        <end position="102"/>
    </location>
</feature>
<gene>
    <name evidence="2" type="ORF">Fcan01_01710</name>
</gene>
<comment type="caution">
    <text evidence="2">The sequence shown here is derived from an EMBL/GenBank/DDBJ whole genome shotgun (WGS) entry which is preliminary data.</text>
</comment>
<sequence length="134" mass="14943">MFKCLVEGFGKIYAHLETNPQALDARKLEHILTKIRSQAYYCGTHMAFQQLLLILATIYFAAGSLFATVTILSGPVGDTKDELTMIAVVSISAIQTMARLYFKIRVAVGITREESRVSDMIKKRELGDQRVAVD</sequence>
<feature type="transmembrane region" description="Helical" evidence="1">
    <location>
        <begin position="51"/>
        <end position="71"/>
    </location>
</feature>
<evidence type="ECO:0000256" key="1">
    <source>
        <dbReference type="SAM" id="Phobius"/>
    </source>
</evidence>
<protein>
    <submittedName>
        <fullName evidence="2">Uncharacterized protein</fullName>
    </submittedName>
</protein>
<accession>A0A226F8G4</accession>
<dbReference type="EMBL" id="LNIX01000001">
    <property type="protein sequence ID" value="OXA65146.1"/>
    <property type="molecule type" value="Genomic_DNA"/>
</dbReference>
<keyword evidence="1" id="KW-0812">Transmembrane</keyword>
<dbReference type="OrthoDB" id="6625921at2759"/>
<reference evidence="2 3" key="1">
    <citation type="submission" date="2015-12" db="EMBL/GenBank/DDBJ databases">
        <title>The genome of Folsomia candida.</title>
        <authorList>
            <person name="Faddeeva A."/>
            <person name="Derks M.F."/>
            <person name="Anvar Y."/>
            <person name="Smit S."/>
            <person name="Van Straalen N."/>
            <person name="Roelofs D."/>
        </authorList>
    </citation>
    <scope>NUCLEOTIDE SEQUENCE [LARGE SCALE GENOMIC DNA]</scope>
    <source>
        <strain evidence="2 3">VU population</strain>
        <tissue evidence="2">Whole body</tissue>
    </source>
</reference>
<feature type="non-terminal residue" evidence="2">
    <location>
        <position position="134"/>
    </location>
</feature>
<dbReference type="Proteomes" id="UP000198287">
    <property type="component" value="Unassembled WGS sequence"/>
</dbReference>